<dbReference type="GO" id="GO:0043531">
    <property type="term" value="F:ADP binding"/>
    <property type="evidence" value="ECO:0007669"/>
    <property type="project" value="InterPro"/>
</dbReference>
<dbReference type="Proteomes" id="UP000597444">
    <property type="component" value="Unassembled WGS sequence"/>
</dbReference>
<dbReference type="Pfam" id="PF13374">
    <property type="entry name" value="TPR_10"/>
    <property type="match status" value="1"/>
</dbReference>
<comment type="caution">
    <text evidence="3">The sequence shown here is derived from an EMBL/GenBank/DDBJ whole genome shotgun (WGS) entry which is preliminary data.</text>
</comment>
<evidence type="ECO:0000259" key="2">
    <source>
        <dbReference type="PROSITE" id="PS50104"/>
    </source>
</evidence>
<name>A0A8J3N1R2_9CHLR</name>
<dbReference type="Pfam" id="PF25000">
    <property type="entry name" value="DUF7779"/>
    <property type="match status" value="1"/>
</dbReference>
<keyword evidence="4" id="KW-1185">Reference proteome</keyword>
<dbReference type="InterPro" id="IPR011990">
    <property type="entry name" value="TPR-like_helical_dom_sf"/>
</dbReference>
<sequence>MQHNTSINFLISYHPTDQAWAEWIAWQLDAAGYSIHIEMWDVRPGMNFILELDRAASMAERTIAVLSPAYLASLPSAREWSVALAKDPTGAAYKLLPIRVHECQPSGLLASITAIDLAGLPQEEAHKQLLAGISQVRAKPTTEPHFPGETPPIFPQTWPEIWQVPYQRNPFFTDRERLLKALHKQLAQQKRSQSATALTQAISGLGGIGKTQTALEYAWRYGKEYRCVLWVNASSAENLLADYVKFAATQHIPGYDAQDQRTAPPAVKAWLEQQRDWLLILDNADDLAMIQDFLPGGVHMRGHILLTTRANSVGPLIRPIEVSRMDHDDGVDLLLKRSRMLVEGHRLRKKELRAIAETLVEEMDGLPLAIDQAAGYIDERKCSIQDYLQLYQSRRKDILALKNRLSPYYSETVATTWSLSFARIQQENAAAAELLRFCAFLAPDAIPEELITEGAQYLGDVLGPVAADPLLLNDAIEVLLRYSLIRRNPETKILSIHRLVQVVLRYDMEEEDQVIWIGKMFRAVWQIFAYREYETFTDFERYVPQIYICPEFIDRYQLFYDISARILHSAAFYLQEYARYSEAEQFYQKALIIYEKSPETEQRDIAVLLHNLGSLYHKQEQYEEAEKFYEKALVIFEKTLGGHPYYTLHYLTSAFNSRGMIYRHRKMYHKAIEMYQRALNIYQEIIETIEYPAAAITLQNIALTQVEQGKYEEAERLYKQAIEILVNGREMGAELGQIALVKNNLASLYQRQERFQEAESLYQQVLNFRKKALGLKHPDTVDTIKSYTSLLRDMNRENDAEMLENWLPKDKK</sequence>
<dbReference type="PROSITE" id="PS50104">
    <property type="entry name" value="TIR"/>
    <property type="match status" value="1"/>
</dbReference>
<proteinExistence type="predicted"/>
<dbReference type="PROSITE" id="PS50005">
    <property type="entry name" value="TPR"/>
    <property type="match status" value="3"/>
</dbReference>
<dbReference type="NCBIfam" id="NF040586">
    <property type="entry name" value="FxSxx_TPR"/>
    <property type="match status" value="1"/>
</dbReference>
<reference evidence="3" key="1">
    <citation type="submission" date="2020-10" db="EMBL/GenBank/DDBJ databases">
        <title>Taxonomic study of unclassified bacteria belonging to the class Ktedonobacteria.</title>
        <authorList>
            <person name="Yabe S."/>
            <person name="Wang C.M."/>
            <person name="Zheng Y."/>
            <person name="Sakai Y."/>
            <person name="Cavaletti L."/>
            <person name="Monciardini P."/>
            <person name="Donadio S."/>
        </authorList>
    </citation>
    <scope>NUCLEOTIDE SEQUENCE</scope>
    <source>
        <strain evidence="3">ID150040</strain>
    </source>
</reference>
<evidence type="ECO:0000256" key="1">
    <source>
        <dbReference type="PROSITE-ProRule" id="PRU00339"/>
    </source>
</evidence>
<dbReference type="SUPFAM" id="SSF52540">
    <property type="entry name" value="P-loop containing nucleoside triphosphate hydrolases"/>
    <property type="match status" value="1"/>
</dbReference>
<evidence type="ECO:0000313" key="4">
    <source>
        <dbReference type="Proteomes" id="UP000597444"/>
    </source>
</evidence>
<feature type="repeat" description="TPR" evidence="1">
    <location>
        <begin position="606"/>
        <end position="639"/>
    </location>
</feature>
<dbReference type="Pfam" id="PF13424">
    <property type="entry name" value="TPR_12"/>
    <property type="match status" value="2"/>
</dbReference>
<organism evidence="3 4">
    <name type="scientific">Reticulibacter mediterranei</name>
    <dbReference type="NCBI Taxonomy" id="2778369"/>
    <lineage>
        <taxon>Bacteria</taxon>
        <taxon>Bacillati</taxon>
        <taxon>Chloroflexota</taxon>
        <taxon>Ktedonobacteria</taxon>
        <taxon>Ktedonobacterales</taxon>
        <taxon>Reticulibacteraceae</taxon>
        <taxon>Reticulibacter</taxon>
    </lineage>
</organism>
<dbReference type="Gene3D" id="3.40.50.300">
    <property type="entry name" value="P-loop containing nucleotide triphosphate hydrolases"/>
    <property type="match status" value="1"/>
</dbReference>
<dbReference type="InterPro" id="IPR053137">
    <property type="entry name" value="NLR-like"/>
</dbReference>
<dbReference type="PROSITE" id="PS50293">
    <property type="entry name" value="TPR_REGION"/>
    <property type="match status" value="1"/>
</dbReference>
<dbReference type="InterPro" id="IPR027417">
    <property type="entry name" value="P-loop_NTPase"/>
</dbReference>
<dbReference type="AlphaFoldDB" id="A0A8J3N1R2"/>
<feature type="repeat" description="TPR" evidence="1">
    <location>
        <begin position="652"/>
        <end position="685"/>
    </location>
</feature>
<accession>A0A8J3N1R2</accession>
<feature type="domain" description="TIR" evidence="2">
    <location>
        <begin position="5"/>
        <end position="133"/>
    </location>
</feature>
<dbReference type="InterPro" id="IPR000157">
    <property type="entry name" value="TIR_dom"/>
</dbReference>
<dbReference type="GO" id="GO:0007165">
    <property type="term" value="P:signal transduction"/>
    <property type="evidence" value="ECO:0007669"/>
    <property type="project" value="InterPro"/>
</dbReference>
<dbReference type="InterPro" id="IPR056681">
    <property type="entry name" value="DUF7779"/>
</dbReference>
<dbReference type="RefSeq" id="WP_220205185.1">
    <property type="nucleotide sequence ID" value="NZ_BNJK01000001.1"/>
</dbReference>
<dbReference type="SUPFAM" id="SSF48452">
    <property type="entry name" value="TPR-like"/>
    <property type="match status" value="1"/>
</dbReference>
<gene>
    <name evidence="3" type="ORF">KSF_044950</name>
</gene>
<evidence type="ECO:0000313" key="3">
    <source>
        <dbReference type="EMBL" id="GHO94447.1"/>
    </source>
</evidence>
<dbReference type="InterPro" id="IPR019734">
    <property type="entry name" value="TPR_rpt"/>
</dbReference>
<dbReference type="PANTHER" id="PTHR46082:SF6">
    <property type="entry name" value="AAA+ ATPASE DOMAIN-CONTAINING PROTEIN-RELATED"/>
    <property type="match status" value="1"/>
</dbReference>
<dbReference type="PANTHER" id="PTHR46082">
    <property type="entry name" value="ATP/GTP-BINDING PROTEIN-RELATED"/>
    <property type="match status" value="1"/>
</dbReference>
<protein>
    <submittedName>
        <fullName evidence="3">Tetratricopeptide repeat protein</fullName>
    </submittedName>
</protein>
<dbReference type="SUPFAM" id="SSF52200">
    <property type="entry name" value="Toll/Interleukin receptor TIR domain"/>
    <property type="match status" value="1"/>
</dbReference>
<dbReference type="Gene3D" id="3.40.50.10140">
    <property type="entry name" value="Toll/interleukin-1 receptor homology (TIR) domain"/>
    <property type="match status" value="1"/>
</dbReference>
<dbReference type="Gene3D" id="1.25.40.10">
    <property type="entry name" value="Tetratricopeptide repeat domain"/>
    <property type="match status" value="2"/>
</dbReference>
<dbReference type="EMBL" id="BNJK01000001">
    <property type="protein sequence ID" value="GHO94447.1"/>
    <property type="molecule type" value="Genomic_DNA"/>
</dbReference>
<dbReference type="SMART" id="SM00028">
    <property type="entry name" value="TPR"/>
    <property type="match status" value="5"/>
</dbReference>
<keyword evidence="1" id="KW-0802">TPR repeat</keyword>
<dbReference type="InterPro" id="IPR035897">
    <property type="entry name" value="Toll_tir_struct_dom_sf"/>
</dbReference>
<feature type="repeat" description="TPR" evidence="1">
    <location>
        <begin position="695"/>
        <end position="728"/>
    </location>
</feature>
<dbReference type="Pfam" id="PF13676">
    <property type="entry name" value="TIR_2"/>
    <property type="match status" value="1"/>
</dbReference>